<gene>
    <name evidence="1" type="ORF">RFH988_LOCUS2551</name>
</gene>
<dbReference type="Gene3D" id="1.10.472.80">
    <property type="entry name" value="Ypt/Rab-GAP domain of gyp1p, domain 3"/>
    <property type="match status" value="1"/>
</dbReference>
<proteinExistence type="predicted"/>
<name>A0A813QXG6_9BILA</name>
<dbReference type="AlphaFoldDB" id="A0A813QXG6"/>
<dbReference type="Proteomes" id="UP000663882">
    <property type="component" value="Unassembled WGS sequence"/>
</dbReference>
<dbReference type="InterPro" id="IPR035969">
    <property type="entry name" value="Rab-GAP_TBC_sf"/>
</dbReference>
<sequence>MSNLSTSRTQDEEIIYKTQERKNLTTNNYDNINGNSSENYIENFTNLSNTEKSLVLHRVAQNLKTKPIRKEPKLDDDFNERILDLLKNDVYDEISQSPFTDNSLHIIKNDNILNKICNEIIDILHQWFNNKHKLCTFFNHSLPQSIRFVSWYSYLSNSKYREKFLNDLATHPRSVLSPMDSEIQRNSDRLIATLPSAPDMINSKGNMNAVKAILSYHRSLFPHRYDLVNAEYYYVIPIILSHNTPLASSEESYLTSVAILIEMYQTFLETMPSILRKIYSNNSKEELEPWFCEVENHLKNIDQSFYKHIQKILRSSPTYKSTIDSSSVLILLRKYCYKWFKYMFVGCLITDPLLFVWDQYLVTRNISGFHNELLPAIATAIIIALKDLLMECKKTSEIEIIIQNKSTIIETHQLQSIIAQFFLPNLTNRITVPSNFQNQFFGQQPNNSSRQIPDMKMNPVYDFLSTITETCNRVVHGKGENNATLDEQTQNDIYIHKFDLKMAEREVTRKTLNINEYDALTFEQQQRYNQEMTEVMKKRIHHRYANELK</sequence>
<dbReference type="OrthoDB" id="2126613at2759"/>
<accession>A0A813QXG6</accession>
<evidence type="ECO:0000313" key="2">
    <source>
        <dbReference type="Proteomes" id="UP000663882"/>
    </source>
</evidence>
<reference evidence="1" key="1">
    <citation type="submission" date="2021-02" db="EMBL/GenBank/DDBJ databases">
        <authorList>
            <person name="Nowell W R."/>
        </authorList>
    </citation>
    <scope>NUCLEOTIDE SEQUENCE</scope>
</reference>
<dbReference type="SUPFAM" id="SSF47923">
    <property type="entry name" value="Ypt/Rab-GAP domain of gyp1p"/>
    <property type="match status" value="1"/>
</dbReference>
<organism evidence="1 2">
    <name type="scientific">Rotaria sordida</name>
    <dbReference type="NCBI Taxonomy" id="392033"/>
    <lineage>
        <taxon>Eukaryota</taxon>
        <taxon>Metazoa</taxon>
        <taxon>Spiralia</taxon>
        <taxon>Gnathifera</taxon>
        <taxon>Rotifera</taxon>
        <taxon>Eurotatoria</taxon>
        <taxon>Bdelloidea</taxon>
        <taxon>Philodinida</taxon>
        <taxon>Philodinidae</taxon>
        <taxon>Rotaria</taxon>
    </lineage>
</organism>
<dbReference type="EMBL" id="CAJNOO010000055">
    <property type="protein sequence ID" value="CAF0774506.1"/>
    <property type="molecule type" value="Genomic_DNA"/>
</dbReference>
<evidence type="ECO:0000313" key="1">
    <source>
        <dbReference type="EMBL" id="CAF0774506.1"/>
    </source>
</evidence>
<protein>
    <submittedName>
        <fullName evidence="1">Uncharacterized protein</fullName>
    </submittedName>
</protein>
<comment type="caution">
    <text evidence="1">The sequence shown here is derived from an EMBL/GenBank/DDBJ whole genome shotgun (WGS) entry which is preliminary data.</text>
</comment>